<feature type="transmembrane region" description="Helical" evidence="1">
    <location>
        <begin position="224"/>
        <end position="247"/>
    </location>
</feature>
<feature type="transmembrane region" description="Helical" evidence="1">
    <location>
        <begin position="199"/>
        <end position="218"/>
    </location>
</feature>
<gene>
    <name evidence="2" type="ordered locus">Snas_0525</name>
</gene>
<protein>
    <recommendedName>
        <fullName evidence="4">ABC-2 type transporter</fullName>
    </recommendedName>
</protein>
<dbReference type="Proteomes" id="UP000000844">
    <property type="component" value="Chromosome"/>
</dbReference>
<evidence type="ECO:0000256" key="1">
    <source>
        <dbReference type="SAM" id="Phobius"/>
    </source>
</evidence>
<dbReference type="AlphaFoldDB" id="D3Q5U1"/>
<dbReference type="KEGG" id="sna:Snas_0525"/>
<dbReference type="InterPro" id="IPR010390">
    <property type="entry name" value="ABC-2_transporter-like"/>
</dbReference>
<dbReference type="HOGENOM" id="CLU_084465_0_0_11"/>
<feature type="transmembrane region" description="Helical" evidence="1">
    <location>
        <begin position="104"/>
        <end position="131"/>
    </location>
</feature>
<feature type="transmembrane region" description="Helical" evidence="1">
    <location>
        <begin position="138"/>
        <end position="166"/>
    </location>
</feature>
<dbReference type="OrthoDB" id="62003at2"/>
<evidence type="ECO:0000313" key="2">
    <source>
        <dbReference type="EMBL" id="ADD40240.1"/>
    </source>
</evidence>
<feature type="transmembrane region" description="Helical" evidence="1">
    <location>
        <begin position="172"/>
        <end position="192"/>
    </location>
</feature>
<accession>D3Q5U1</accession>
<dbReference type="RefSeq" id="WP_013015811.1">
    <property type="nucleotide sequence ID" value="NC_013947.1"/>
</dbReference>
<name>D3Q5U1_STANL</name>
<evidence type="ECO:0008006" key="4">
    <source>
        <dbReference type="Google" id="ProtNLM"/>
    </source>
</evidence>
<dbReference type="STRING" id="446470.Snas_0525"/>
<keyword evidence="1" id="KW-0812">Transmembrane</keyword>
<dbReference type="eggNOG" id="COG4587">
    <property type="taxonomic scope" value="Bacteria"/>
</dbReference>
<sequence>MTPRIAYLGTRFKALLAYRFEIIIWLIGPLLQMLLLATVWRAVYDGRSTVDGVSLAVMTTYVTISTIHSLIAHDDMDDWVHERVNTGGVGVDLLRPLPFMEQTLWGSVAQLGIKLLMIVVVLPVGAVFAGLSAPAHLGLYLIAAVLAWLVNLCMYLLLSSIVFWTLEVHGLNFMYFVVNAFLSGALVPLWFMPDWLATALSWLPFQAIVFTPASIYVGQLTGTAAWQAIGVQFTWLVLLSATAVLVWRRAVRKTVVQGG</sequence>
<evidence type="ECO:0000313" key="3">
    <source>
        <dbReference type="Proteomes" id="UP000000844"/>
    </source>
</evidence>
<feature type="transmembrane region" description="Helical" evidence="1">
    <location>
        <begin position="22"/>
        <end position="40"/>
    </location>
</feature>
<dbReference type="EMBL" id="CP001778">
    <property type="protein sequence ID" value="ADD40240.1"/>
    <property type="molecule type" value="Genomic_DNA"/>
</dbReference>
<keyword evidence="1" id="KW-0472">Membrane</keyword>
<proteinExistence type="predicted"/>
<feature type="transmembrane region" description="Helical" evidence="1">
    <location>
        <begin position="52"/>
        <end position="71"/>
    </location>
</feature>
<keyword evidence="1" id="KW-1133">Transmembrane helix</keyword>
<keyword evidence="3" id="KW-1185">Reference proteome</keyword>
<dbReference type="Pfam" id="PF06182">
    <property type="entry name" value="ABC2_membrane_6"/>
    <property type="match status" value="1"/>
</dbReference>
<organism evidence="2 3">
    <name type="scientific">Stackebrandtia nassauensis (strain DSM 44728 / CIP 108903 / NRRL B-16338 / NBRC 102104 / LLR-40K-21)</name>
    <dbReference type="NCBI Taxonomy" id="446470"/>
    <lineage>
        <taxon>Bacteria</taxon>
        <taxon>Bacillati</taxon>
        <taxon>Actinomycetota</taxon>
        <taxon>Actinomycetes</taxon>
        <taxon>Glycomycetales</taxon>
        <taxon>Glycomycetaceae</taxon>
        <taxon>Stackebrandtia</taxon>
    </lineage>
</organism>
<dbReference type="PANTHER" id="PTHR36832:SF1">
    <property type="entry name" value="SLR1174 PROTEIN"/>
    <property type="match status" value="1"/>
</dbReference>
<reference evidence="2 3" key="1">
    <citation type="journal article" date="2009" name="Stand. Genomic Sci.">
        <title>Complete genome sequence of Stackebrandtia nassauensis type strain (LLR-40K-21).</title>
        <authorList>
            <person name="Munk C."/>
            <person name="Lapidus A."/>
            <person name="Copeland A."/>
            <person name="Jando M."/>
            <person name="Mayilraj S."/>
            <person name="Glavina Del Rio T."/>
            <person name="Nolan M."/>
            <person name="Chen F."/>
            <person name="Lucas S."/>
            <person name="Tice H."/>
            <person name="Cheng J.F."/>
            <person name="Han C."/>
            <person name="Detter J.C."/>
            <person name="Bruce D."/>
            <person name="Goodwin L."/>
            <person name="Chain P."/>
            <person name="Pitluck S."/>
            <person name="Goker M."/>
            <person name="Ovchinikova G."/>
            <person name="Pati A."/>
            <person name="Ivanova N."/>
            <person name="Mavromatis K."/>
            <person name="Chen A."/>
            <person name="Palaniappan K."/>
            <person name="Land M."/>
            <person name="Hauser L."/>
            <person name="Chang Y.J."/>
            <person name="Jeffries C.D."/>
            <person name="Bristow J."/>
            <person name="Eisen J.A."/>
            <person name="Markowitz V."/>
            <person name="Hugenholtz P."/>
            <person name="Kyrpides N.C."/>
            <person name="Klenk H.P."/>
        </authorList>
    </citation>
    <scope>NUCLEOTIDE SEQUENCE [LARGE SCALE GENOMIC DNA]</scope>
    <source>
        <strain evidence="3">DSM 44728 / CIP 108903 / NRRL B-16338 / NBRC 102104 / LLR-40K-21</strain>
    </source>
</reference>
<dbReference type="PANTHER" id="PTHR36832">
    <property type="entry name" value="SLR1174 PROTEIN-RELATED"/>
    <property type="match status" value="1"/>
</dbReference>